<proteinExistence type="predicted"/>
<evidence type="ECO:0000313" key="2">
    <source>
        <dbReference type="Proteomes" id="UP000078124"/>
    </source>
</evidence>
<evidence type="ECO:0000313" key="1">
    <source>
        <dbReference type="EMBL" id="SAQ00812.1"/>
    </source>
</evidence>
<dbReference type="EMBL" id="FLAC01000018">
    <property type="protein sequence ID" value="SAQ00812.1"/>
    <property type="molecule type" value="Genomic_DNA"/>
</dbReference>
<accession>A0A8G2E4S2</accession>
<comment type="caution">
    <text evidence="1">The sequence shown here is derived from an EMBL/GenBank/DDBJ whole genome shotgun (WGS) entry which is preliminary data.</text>
</comment>
<name>A0A8G2E4S2_RAOPL</name>
<organism evidence="1 2">
    <name type="scientific">Raoultella planticola</name>
    <name type="common">Klebsiella planticola</name>
    <dbReference type="NCBI Taxonomy" id="575"/>
    <lineage>
        <taxon>Bacteria</taxon>
        <taxon>Pseudomonadati</taxon>
        <taxon>Pseudomonadota</taxon>
        <taxon>Gammaproteobacteria</taxon>
        <taxon>Enterobacterales</taxon>
        <taxon>Enterobacteriaceae</taxon>
        <taxon>Klebsiella/Raoultella group</taxon>
        <taxon>Raoultella</taxon>
    </lineage>
</organism>
<dbReference type="Proteomes" id="UP000078124">
    <property type="component" value="Unassembled WGS sequence"/>
</dbReference>
<sequence length="30" mass="3700">MDIQRAIHTRDERRWPLWRIVTFAVTGLYV</sequence>
<protein>
    <submittedName>
        <fullName evidence="1">Uncharacterized protein</fullName>
    </submittedName>
</protein>
<gene>
    <name evidence="1" type="ORF">SAMEA2273876_04043</name>
</gene>
<dbReference type="AlphaFoldDB" id="A0A8G2E4S2"/>
<reference evidence="1 2" key="1">
    <citation type="submission" date="2016-05" db="EMBL/GenBank/DDBJ databases">
        <authorList>
            <consortium name="Pathogen Informatics"/>
        </authorList>
    </citation>
    <scope>NUCLEOTIDE SEQUENCE [LARGE SCALE GENOMIC DNA]</scope>
    <source>
        <strain evidence="1 2">2880STDY5682802</strain>
    </source>
</reference>